<feature type="region of interest" description="Disordered" evidence="1">
    <location>
        <begin position="180"/>
        <end position="231"/>
    </location>
</feature>
<protein>
    <submittedName>
        <fullName evidence="2">Uncharacterized protein</fullName>
    </submittedName>
</protein>
<dbReference type="VEuPathDB" id="ToxoDB:BESB_005630"/>
<evidence type="ECO:0000313" key="2">
    <source>
        <dbReference type="EMBL" id="PFH38222.1"/>
    </source>
</evidence>
<feature type="region of interest" description="Disordered" evidence="1">
    <location>
        <begin position="1"/>
        <end position="26"/>
    </location>
</feature>
<dbReference type="OrthoDB" id="10320684at2759"/>
<proteinExistence type="predicted"/>
<feature type="compositionally biased region" description="Low complexity" evidence="1">
    <location>
        <begin position="183"/>
        <end position="197"/>
    </location>
</feature>
<sequence>MQKVSEGQTREDGHLPQPKTHPSRTRKLFGFSTLEWDVLNKARILEARQKGAAVSDTSATRGRDYTQTASAKCAPAATLLCGADVAPFEVWEEEKVRGACLDMLSRVAPGQERRRPPNGLLFDISLNVLPCLAEFFENDGLGIGKVPLRLSADVAGLKEEIARRAAATQPHREAEAHLLTAVSSGPPSNPSASSNRPRTGKTSGEAPHPAAGNRGGVSPGASDSTGPPAQDSACASIALAVSNEKAAAELCLQNAGAAATPSVAALLSSERELSVTQVIEWLLHRPWVRREDTHVKHDVDKLYADAQAQLAHGKDAEAATTAAAVSRAMAVISLTISLLGPGASPHVRL</sequence>
<dbReference type="KEGG" id="bbes:BESB_005630"/>
<dbReference type="RefSeq" id="XP_029222231.1">
    <property type="nucleotide sequence ID" value="XM_029359318.1"/>
</dbReference>
<evidence type="ECO:0000256" key="1">
    <source>
        <dbReference type="SAM" id="MobiDB-lite"/>
    </source>
</evidence>
<dbReference type="Proteomes" id="UP000224006">
    <property type="component" value="Chromosome I"/>
</dbReference>
<gene>
    <name evidence="2" type="ORF">BESB_005630</name>
</gene>
<dbReference type="EMBL" id="NWUJ01000001">
    <property type="protein sequence ID" value="PFH38222.1"/>
    <property type="molecule type" value="Genomic_DNA"/>
</dbReference>
<evidence type="ECO:0000313" key="3">
    <source>
        <dbReference type="Proteomes" id="UP000224006"/>
    </source>
</evidence>
<name>A0A2A9MQF0_BESBE</name>
<reference evidence="2 3" key="1">
    <citation type="submission" date="2017-09" db="EMBL/GenBank/DDBJ databases">
        <title>Genome sequencing of Besnoitia besnoiti strain Bb-Ger1.</title>
        <authorList>
            <person name="Schares G."/>
            <person name="Venepally P."/>
            <person name="Lorenzi H.A."/>
        </authorList>
    </citation>
    <scope>NUCLEOTIDE SEQUENCE [LARGE SCALE GENOMIC DNA]</scope>
    <source>
        <strain evidence="2 3">Bb-Ger1</strain>
    </source>
</reference>
<comment type="caution">
    <text evidence="2">The sequence shown here is derived from an EMBL/GenBank/DDBJ whole genome shotgun (WGS) entry which is preliminary data.</text>
</comment>
<organism evidence="2 3">
    <name type="scientific">Besnoitia besnoiti</name>
    <name type="common">Apicomplexan protozoan</name>
    <dbReference type="NCBI Taxonomy" id="94643"/>
    <lineage>
        <taxon>Eukaryota</taxon>
        <taxon>Sar</taxon>
        <taxon>Alveolata</taxon>
        <taxon>Apicomplexa</taxon>
        <taxon>Conoidasida</taxon>
        <taxon>Coccidia</taxon>
        <taxon>Eucoccidiorida</taxon>
        <taxon>Eimeriorina</taxon>
        <taxon>Sarcocystidae</taxon>
        <taxon>Besnoitia</taxon>
    </lineage>
</organism>
<dbReference type="AlphaFoldDB" id="A0A2A9MQF0"/>
<accession>A0A2A9MQF0</accession>
<dbReference type="GeneID" id="40305626"/>
<keyword evidence="3" id="KW-1185">Reference proteome</keyword>